<protein>
    <recommendedName>
        <fullName evidence="3">Secreted protein</fullName>
    </recommendedName>
</protein>
<proteinExistence type="predicted"/>
<accession>A0ABY3CTS4</accession>
<reference evidence="1 2" key="1">
    <citation type="submission" date="2019-07" db="EMBL/GenBank/DDBJ databases">
        <title>Draft genome of C. aurimucosum strain 2299.</title>
        <authorList>
            <person name="Pacheco L.G.C."/>
            <person name="Aguiar E.R.G.R."/>
            <person name="Santos C.S."/>
            <person name="Rocha D.J.P.G."/>
            <person name="Sant'Anna L.O."/>
            <person name="Mattos-Guaraldi A.L."/>
            <person name="Santos L.S."/>
        </authorList>
    </citation>
    <scope>NUCLEOTIDE SEQUENCE [LARGE SCALE GENOMIC DNA]</scope>
    <source>
        <strain evidence="1 2">2299</strain>
    </source>
</reference>
<dbReference type="Proteomes" id="UP000316859">
    <property type="component" value="Unassembled WGS sequence"/>
</dbReference>
<sequence>MKKLIGLFLFSFLALGLSASLPLVVFFAPNDEESIDRVGRVGELVSLAPSFESRIGGTPKLGVKSARLLESAYAIDSYGNKYKVLAVEIAWNDASVNAEFTCDVEYRDRQNHQEWSFKRSAYVVDFKGGIEIPETFVPRDQPWSSNKEDACGILHEQMNQSEQRRKNSGPNQQIEVDVRRSVTEFIPVPEPTIVDDVVITVRKPVQADSYELDASPDEFKIQVEVS</sequence>
<evidence type="ECO:0008006" key="3">
    <source>
        <dbReference type="Google" id="ProtNLM"/>
    </source>
</evidence>
<gene>
    <name evidence="1" type="ORF">FNY88_10115</name>
</gene>
<comment type="caution">
    <text evidence="1">The sequence shown here is derived from an EMBL/GenBank/DDBJ whole genome shotgun (WGS) entry which is preliminary data.</text>
</comment>
<organism evidence="1 2">
    <name type="scientific">Corynebacterium guaraldiae</name>
    <dbReference type="NCBI Taxonomy" id="3051103"/>
    <lineage>
        <taxon>Bacteria</taxon>
        <taxon>Bacillati</taxon>
        <taxon>Actinomycetota</taxon>
        <taxon>Actinomycetes</taxon>
        <taxon>Mycobacteriales</taxon>
        <taxon>Corynebacteriaceae</taxon>
        <taxon>Corynebacterium</taxon>
    </lineage>
</organism>
<name>A0ABY3CTS4_9CORY</name>
<dbReference type="EMBL" id="VKDI01000023">
    <property type="protein sequence ID" value="TRX47982.1"/>
    <property type="molecule type" value="Genomic_DNA"/>
</dbReference>
<keyword evidence="2" id="KW-1185">Reference proteome</keyword>
<evidence type="ECO:0000313" key="1">
    <source>
        <dbReference type="EMBL" id="TRX47982.1"/>
    </source>
</evidence>
<evidence type="ECO:0000313" key="2">
    <source>
        <dbReference type="Proteomes" id="UP000316859"/>
    </source>
</evidence>
<dbReference type="RefSeq" id="WP_143336034.1">
    <property type="nucleotide sequence ID" value="NZ_VKDG01000007.1"/>
</dbReference>